<dbReference type="GO" id="GO:0005739">
    <property type="term" value="C:mitochondrion"/>
    <property type="evidence" value="ECO:0007669"/>
    <property type="project" value="UniProtKB-SubCell"/>
</dbReference>
<accession>A0A3Q2DR40</accession>
<dbReference type="InterPro" id="IPR019605">
    <property type="entry name" value="Misato_II_tubulin-like"/>
</dbReference>
<dbReference type="AlphaFoldDB" id="A0A3Q2DR40"/>
<evidence type="ECO:0000256" key="3">
    <source>
        <dbReference type="ARBA" id="ARBA00008507"/>
    </source>
</evidence>
<evidence type="ECO:0000256" key="5">
    <source>
        <dbReference type="ARBA" id="ARBA00022490"/>
    </source>
</evidence>
<reference evidence="10" key="2">
    <citation type="submission" date="2025-09" db="UniProtKB">
        <authorList>
            <consortium name="Ensembl"/>
        </authorList>
    </citation>
    <scope>IDENTIFICATION</scope>
</reference>
<evidence type="ECO:0000256" key="7">
    <source>
        <dbReference type="ARBA" id="ARBA00045225"/>
    </source>
</evidence>
<dbReference type="Ensembl" id="ENSCVAT00000010459.1">
    <property type="protein sequence ID" value="ENSCVAP00000021977.1"/>
    <property type="gene ID" value="ENSCVAG00000004362.1"/>
</dbReference>
<evidence type="ECO:0000256" key="1">
    <source>
        <dbReference type="ARBA" id="ARBA00004173"/>
    </source>
</evidence>
<evidence type="ECO:0000256" key="4">
    <source>
        <dbReference type="ARBA" id="ARBA00017321"/>
    </source>
</evidence>
<keyword evidence="6" id="KW-0496">Mitochondrion</keyword>
<dbReference type="InterPro" id="IPR049942">
    <property type="entry name" value="DML1/Misato"/>
</dbReference>
<evidence type="ECO:0000256" key="6">
    <source>
        <dbReference type="ARBA" id="ARBA00023128"/>
    </source>
</evidence>
<reference evidence="10" key="1">
    <citation type="submission" date="2025-08" db="UniProtKB">
        <authorList>
            <consortium name="Ensembl"/>
        </authorList>
    </citation>
    <scope>IDENTIFICATION</scope>
</reference>
<sequence length="495" mass="53832">MSGVCREVITLQLGHYSNFVGTHWWNLQDASLSYDPESPLAEIQSDAVFREGQTLGGQVTYTPRLISMDLKGMERSGSPGSAVRPVWTRLFSVCLHRKSADSKNSFLEDLEKLDVSFFFLNEPIGFCCWSSEAHRLEAFGQGESVLQGAPLDELEDKLHFFVEECDYLQGFQVLCDLADGFAGLGSKVTELLQDSYGGRGILTWGLAPSPVRDLYHLLNCALGSAHMAAHSSLFCPLTLRGGLGRRPAPPPQFPLLAYDPALWYHSSSVLALALDALTVPYRLRNNGAPMWQVADSLAVSGRKVVAAYGAVPFPMMPGGSLPDALSACSDALPWKPLSACPEGGDGRCYGQWATLRGFEGQKLIRSVCSHFSQDPGAWRPLLAVSVSPSFLPSLLPSFPPSFCNRVVSAAPSPPVSSVPVLTSLQSGPALHPWLAELHRSASAFDIRRLAPSFLSQGPEMADYQEALEDLRLLARCYRDDSSGAMRSSSEEEDDD</sequence>
<dbReference type="SUPFAM" id="SSF52490">
    <property type="entry name" value="Tubulin nucleotide-binding domain-like"/>
    <property type="match status" value="1"/>
</dbReference>
<dbReference type="PANTHER" id="PTHR13391">
    <property type="entry name" value="MITOCHONDRIAL DISTRIBUTION REGULATOR MISATO"/>
    <property type="match status" value="1"/>
</dbReference>
<dbReference type="InterPro" id="IPR036525">
    <property type="entry name" value="Tubulin/FtsZ_GTPase_sf"/>
</dbReference>
<evidence type="ECO:0000259" key="9">
    <source>
        <dbReference type="Pfam" id="PF14881"/>
    </source>
</evidence>
<proteinExistence type="inferred from homology"/>
<dbReference type="CDD" id="cd06060">
    <property type="entry name" value="misato"/>
    <property type="match status" value="1"/>
</dbReference>
<name>A0A3Q2DR40_CYPVA</name>
<evidence type="ECO:0000256" key="2">
    <source>
        <dbReference type="ARBA" id="ARBA00004496"/>
    </source>
</evidence>
<dbReference type="GO" id="GO:0007005">
    <property type="term" value="P:mitochondrion organization"/>
    <property type="evidence" value="ECO:0007669"/>
    <property type="project" value="InterPro"/>
</dbReference>
<evidence type="ECO:0000313" key="10">
    <source>
        <dbReference type="Ensembl" id="ENSCVAP00000021977.1"/>
    </source>
</evidence>
<feature type="domain" description="DML1/Misato tubulin" evidence="9">
    <location>
        <begin position="153"/>
        <end position="283"/>
    </location>
</feature>
<keyword evidence="11" id="KW-1185">Reference proteome</keyword>
<dbReference type="Pfam" id="PF14881">
    <property type="entry name" value="Tubulin_3"/>
    <property type="match status" value="1"/>
</dbReference>
<dbReference type="PANTHER" id="PTHR13391:SF0">
    <property type="entry name" value="PROTEIN MISATO HOMOLOG 1"/>
    <property type="match status" value="1"/>
</dbReference>
<comment type="subcellular location">
    <subcellularLocation>
        <location evidence="2">Cytoplasm</location>
    </subcellularLocation>
    <subcellularLocation>
        <location evidence="1">Mitochondrion</location>
    </subcellularLocation>
</comment>
<dbReference type="STRING" id="28743.ENSCVAP00000021977"/>
<comment type="similarity">
    <text evidence="3">Belongs to the misato family.</text>
</comment>
<protein>
    <recommendedName>
        <fullName evidence="4">Protein misato homolog 1</fullName>
    </recommendedName>
</protein>
<evidence type="ECO:0000259" key="8">
    <source>
        <dbReference type="Pfam" id="PF10644"/>
    </source>
</evidence>
<dbReference type="OMA" id="FVGSHIW"/>
<dbReference type="GeneTree" id="ENSGT00530000064067"/>
<feature type="domain" description="Misato Segment II tubulin-like" evidence="8">
    <location>
        <begin position="6"/>
        <end position="74"/>
    </location>
</feature>
<dbReference type="Pfam" id="PF10644">
    <property type="entry name" value="Misat_Tub_SegII"/>
    <property type="match status" value="1"/>
</dbReference>
<comment type="function">
    <text evidence="7">Involved in the regulation of mitochondrial distribution and morphology. Required for mitochondrial fusion and mitochondrial network formation.</text>
</comment>
<dbReference type="InterPro" id="IPR029209">
    <property type="entry name" value="DML1/Misato_tubulin"/>
</dbReference>
<dbReference type="Proteomes" id="UP000265020">
    <property type="component" value="Unassembled WGS sequence"/>
</dbReference>
<dbReference type="Gene3D" id="3.40.50.1440">
    <property type="entry name" value="Tubulin/FtsZ, GTPase domain"/>
    <property type="match status" value="1"/>
</dbReference>
<evidence type="ECO:0000313" key="11">
    <source>
        <dbReference type="Proteomes" id="UP000265020"/>
    </source>
</evidence>
<keyword evidence="5" id="KW-0963">Cytoplasm</keyword>
<organism evidence="10 11">
    <name type="scientific">Cyprinodon variegatus</name>
    <name type="common">Sheepshead minnow</name>
    <dbReference type="NCBI Taxonomy" id="28743"/>
    <lineage>
        <taxon>Eukaryota</taxon>
        <taxon>Metazoa</taxon>
        <taxon>Chordata</taxon>
        <taxon>Craniata</taxon>
        <taxon>Vertebrata</taxon>
        <taxon>Euteleostomi</taxon>
        <taxon>Actinopterygii</taxon>
        <taxon>Neopterygii</taxon>
        <taxon>Teleostei</taxon>
        <taxon>Neoteleostei</taxon>
        <taxon>Acanthomorphata</taxon>
        <taxon>Ovalentaria</taxon>
        <taxon>Atherinomorphae</taxon>
        <taxon>Cyprinodontiformes</taxon>
        <taxon>Cyprinodontidae</taxon>
        <taxon>Cyprinodon</taxon>
    </lineage>
</organism>